<feature type="compositionally biased region" description="Pro residues" evidence="9">
    <location>
        <begin position="214"/>
        <end position="245"/>
    </location>
</feature>
<feature type="compositionally biased region" description="Pro residues" evidence="9">
    <location>
        <begin position="32"/>
        <end position="50"/>
    </location>
</feature>
<feature type="transmembrane region" description="Helical" evidence="10">
    <location>
        <begin position="373"/>
        <end position="396"/>
    </location>
</feature>
<gene>
    <name evidence="13" type="ORF">FHX42_004676</name>
</gene>
<keyword evidence="10" id="KW-1133">Transmembrane helix</keyword>
<feature type="compositionally biased region" description="Basic and acidic residues" evidence="9">
    <location>
        <begin position="109"/>
        <end position="125"/>
    </location>
</feature>
<organism evidence="13 14">
    <name type="scientific">Halosaccharopolyspora lacisalsi</name>
    <dbReference type="NCBI Taxonomy" id="1000566"/>
    <lineage>
        <taxon>Bacteria</taxon>
        <taxon>Bacillati</taxon>
        <taxon>Actinomycetota</taxon>
        <taxon>Actinomycetes</taxon>
        <taxon>Pseudonocardiales</taxon>
        <taxon>Pseudonocardiaceae</taxon>
        <taxon>Halosaccharopolyspora</taxon>
    </lineage>
</organism>
<dbReference type="AlphaFoldDB" id="A0A839DZC2"/>
<dbReference type="InterPro" id="IPR001264">
    <property type="entry name" value="Glyco_trans_51"/>
</dbReference>
<keyword evidence="3" id="KW-0328">Glycosyltransferase</keyword>
<feature type="compositionally biased region" description="Basic and acidic residues" evidence="9">
    <location>
        <begin position="1"/>
        <end position="13"/>
    </location>
</feature>
<dbReference type="GO" id="GO:0009252">
    <property type="term" value="P:peptidoglycan biosynthetic process"/>
    <property type="evidence" value="ECO:0007669"/>
    <property type="project" value="TreeGrafter"/>
</dbReference>
<feature type="compositionally biased region" description="Low complexity" evidence="9">
    <location>
        <begin position="1031"/>
        <end position="1050"/>
    </location>
</feature>
<evidence type="ECO:0000256" key="4">
    <source>
        <dbReference type="ARBA" id="ARBA00022679"/>
    </source>
</evidence>
<dbReference type="Gene3D" id="1.10.3810.10">
    <property type="entry name" value="Biosynthetic peptidoglycan transglycosylase-like"/>
    <property type="match status" value="1"/>
</dbReference>
<dbReference type="GO" id="GO:0006508">
    <property type="term" value="P:proteolysis"/>
    <property type="evidence" value="ECO:0007669"/>
    <property type="project" value="UniProtKB-KW"/>
</dbReference>
<keyword evidence="2" id="KW-0645">Protease</keyword>
<evidence type="ECO:0000259" key="12">
    <source>
        <dbReference type="Pfam" id="PF00912"/>
    </source>
</evidence>
<dbReference type="Pfam" id="PF00912">
    <property type="entry name" value="Transgly"/>
    <property type="match status" value="1"/>
</dbReference>
<evidence type="ECO:0000256" key="9">
    <source>
        <dbReference type="SAM" id="MobiDB-lite"/>
    </source>
</evidence>
<evidence type="ECO:0000256" key="8">
    <source>
        <dbReference type="ARBA" id="ARBA00049902"/>
    </source>
</evidence>
<proteinExistence type="predicted"/>
<evidence type="ECO:0000313" key="14">
    <source>
        <dbReference type="Proteomes" id="UP000569329"/>
    </source>
</evidence>
<dbReference type="InterPro" id="IPR036950">
    <property type="entry name" value="PBP_transglycosylase"/>
</dbReference>
<sequence length="1106" mass="117929">MNDERDDRAESRHSRQPPPTNREPGRPGERGTPPPNQQSPQQPPQRPDQGPPGQQRPPQQSGRAAWPEEEERGTSGPPQGQPPPGQPPQGQPPGGRPEQQGWPTTDPQSRARGEPPRSGPQDRRGAPNVDPNQETAQHPQVPSEGHRGSGAPSPDETADDSSPIANRLSGGAVGNHADQPTQAPRSAQGPPPGQAPPPGQGPPPGQQPPHGRNQPPPPGGQPPRPPGDQPTRQPPQGPPPPPPGQQPTRQSASPQHPGERPTENLPPTDSEPPTRHQAAGGAAAAGAAGGAAAAGGGPARDPGLITHRSEQGGYNYYSNDEHDEGYEDEDYFDDDYGDDDYGDDDYGDPDDEMNAAQAKKARRRKIWRRVRRTCYGAAALMFIVPTVMFVVLYYNLENKPPAKVQREYNTSLVVKYADGSLLNKFSSSDSGHSRVLIKDLDEVSGDMKHATMAAESADFYSNPGFSPTGIARAVLNQLTGGQGGGSTITQQYIKLSTGNDDHTMWRKFTEVVRAFKLTNNYDKNTIFKAYLNTAYYGRGAYGIHNAADAYFGKTPKQLNAAESAVLAGMVQLPRGNDPRVNPEQAQHRWEYVIGQMADNGWIRKNEEKTLEMPKTKPRMAWRGEGVTGAQLHIKQQVTAELEKKGYPYGTLTSQGYQVVTTIDPQAQRKAVAAVDKVTKGQPENLDTALVATDPKTGAVRAYYGGGGVGTDWAAAPQQPGSSFKPFVTMAGLQQNKGIGRTYDGSEPQTIGGTKYVNAEGVDCKRPKQCGVREATTKSVNTVFVNMAMQFGPDKVAEAAHEAGIPRERGGKSTLVGQDGVPHLGIALGQYRATTTNMSNAYGALADGMRTKSHFVAKIVDSNGKIIEDFTGSGQEPAFASSKEESRNLAANVTASMLNVADHAEIGVANDKRPVASKTGTHQNGDTGHNLTAWMVGYTPQISTAVSMSANSKNGQESLLDSKGSDVFGSELPGHIWQEFMTSYLQGKSVKQFPNPDPVGQWRTPPPTPTEKPTSSTKPPPTTTKPPPTTTMPPTSSSDPSASESSDPSASRTEPTEECSIWNPDCQEGSGSGSDSNDGDSNSDSDNSTDTDGRQNAVGSTGRPEGG</sequence>
<keyword evidence="10" id="KW-0472">Membrane</keyword>
<keyword evidence="1 13" id="KW-0121">Carboxypeptidase</keyword>
<feature type="region of interest" description="Disordered" evidence="9">
    <location>
        <begin position="1"/>
        <end position="352"/>
    </location>
</feature>
<dbReference type="SUPFAM" id="SSF56601">
    <property type="entry name" value="beta-lactamase/transpeptidase-like"/>
    <property type="match status" value="1"/>
</dbReference>
<evidence type="ECO:0000256" key="6">
    <source>
        <dbReference type="ARBA" id="ARBA00023268"/>
    </source>
</evidence>
<dbReference type="PANTHER" id="PTHR32282">
    <property type="entry name" value="BINDING PROTEIN TRANSPEPTIDASE, PUTATIVE-RELATED"/>
    <property type="match status" value="1"/>
</dbReference>
<feature type="compositionally biased region" description="Pro residues" evidence="9">
    <location>
        <begin position="189"/>
        <end position="207"/>
    </location>
</feature>
<evidence type="ECO:0000256" key="5">
    <source>
        <dbReference type="ARBA" id="ARBA00022801"/>
    </source>
</evidence>
<dbReference type="Gene3D" id="3.40.710.10">
    <property type="entry name" value="DD-peptidase/beta-lactamase superfamily"/>
    <property type="match status" value="1"/>
</dbReference>
<dbReference type="GO" id="GO:0008658">
    <property type="term" value="F:penicillin binding"/>
    <property type="evidence" value="ECO:0007669"/>
    <property type="project" value="InterPro"/>
</dbReference>
<feature type="compositionally biased region" description="Polar residues" evidence="9">
    <location>
        <begin position="130"/>
        <end position="140"/>
    </location>
</feature>
<feature type="domain" description="Penicillin-binding protein transpeptidase" evidence="11">
    <location>
        <begin position="688"/>
        <end position="955"/>
    </location>
</feature>
<dbReference type="Proteomes" id="UP000569329">
    <property type="component" value="Unassembled WGS sequence"/>
</dbReference>
<accession>A0A839DZC2</accession>
<dbReference type="InterPro" id="IPR001460">
    <property type="entry name" value="PCN-bd_Tpept"/>
</dbReference>
<feature type="compositionally biased region" description="Acidic residues" evidence="9">
    <location>
        <begin position="1076"/>
        <end position="1088"/>
    </location>
</feature>
<reference evidence="13 14" key="1">
    <citation type="submission" date="2020-07" db="EMBL/GenBank/DDBJ databases">
        <title>Sequencing the genomes of 1000 actinobacteria strains.</title>
        <authorList>
            <person name="Klenk H.-P."/>
        </authorList>
    </citation>
    <scope>NUCLEOTIDE SEQUENCE [LARGE SCALE GENOMIC DNA]</scope>
    <source>
        <strain evidence="13 14">DSM 45975</strain>
    </source>
</reference>
<dbReference type="SUPFAM" id="SSF53955">
    <property type="entry name" value="Lysozyme-like"/>
    <property type="match status" value="1"/>
</dbReference>
<evidence type="ECO:0000256" key="7">
    <source>
        <dbReference type="ARBA" id="ARBA00034000"/>
    </source>
</evidence>
<dbReference type="InterPro" id="IPR023346">
    <property type="entry name" value="Lysozyme-like_dom_sf"/>
</dbReference>
<dbReference type="PANTHER" id="PTHR32282:SF34">
    <property type="entry name" value="PENICILLIN-BINDING PROTEIN 1A"/>
    <property type="match status" value="1"/>
</dbReference>
<keyword evidence="14" id="KW-1185">Reference proteome</keyword>
<keyword evidence="4" id="KW-0808">Transferase</keyword>
<keyword evidence="6" id="KW-0511">Multifunctional enzyme</keyword>
<evidence type="ECO:0000256" key="3">
    <source>
        <dbReference type="ARBA" id="ARBA00022676"/>
    </source>
</evidence>
<dbReference type="GO" id="GO:0030288">
    <property type="term" value="C:outer membrane-bounded periplasmic space"/>
    <property type="evidence" value="ECO:0007669"/>
    <property type="project" value="TreeGrafter"/>
</dbReference>
<evidence type="ECO:0000259" key="11">
    <source>
        <dbReference type="Pfam" id="PF00905"/>
    </source>
</evidence>
<comment type="catalytic activity">
    <reaction evidence="7">
        <text>Preferential cleavage: (Ac)2-L-Lys-D-Ala-|-D-Ala. Also transpeptidation of peptidyl-alanyl moieties that are N-acyl substituents of D-alanine.</text>
        <dbReference type="EC" id="3.4.16.4"/>
    </reaction>
</comment>
<dbReference type="GO" id="GO:0008955">
    <property type="term" value="F:peptidoglycan glycosyltransferase activity"/>
    <property type="evidence" value="ECO:0007669"/>
    <property type="project" value="UniProtKB-EC"/>
</dbReference>
<feature type="compositionally biased region" description="Pro residues" evidence="9">
    <location>
        <begin position="79"/>
        <end position="95"/>
    </location>
</feature>
<comment type="catalytic activity">
    <reaction evidence="8">
        <text>[GlcNAc-(1-&gt;4)-Mur2Ac(oyl-L-Ala-gamma-D-Glu-L-Lys-D-Ala-D-Ala)](n)-di-trans,octa-cis-undecaprenyl diphosphate + beta-D-GlcNAc-(1-&gt;4)-Mur2Ac(oyl-L-Ala-gamma-D-Glu-L-Lys-D-Ala-D-Ala)-di-trans,octa-cis-undecaprenyl diphosphate = [GlcNAc-(1-&gt;4)-Mur2Ac(oyl-L-Ala-gamma-D-Glu-L-Lys-D-Ala-D-Ala)](n+1)-di-trans,octa-cis-undecaprenyl diphosphate + di-trans,octa-cis-undecaprenyl diphosphate + H(+)</text>
        <dbReference type="Rhea" id="RHEA:23708"/>
        <dbReference type="Rhea" id="RHEA-COMP:9602"/>
        <dbReference type="Rhea" id="RHEA-COMP:9603"/>
        <dbReference type="ChEBI" id="CHEBI:15378"/>
        <dbReference type="ChEBI" id="CHEBI:58405"/>
        <dbReference type="ChEBI" id="CHEBI:60033"/>
        <dbReference type="ChEBI" id="CHEBI:78435"/>
        <dbReference type="EC" id="2.4.99.28"/>
    </reaction>
</comment>
<dbReference type="RefSeq" id="WP_220480705.1">
    <property type="nucleotide sequence ID" value="NZ_JACGWZ010000007.1"/>
</dbReference>
<feature type="compositionally biased region" description="Gly residues" evidence="9">
    <location>
        <begin position="287"/>
        <end position="298"/>
    </location>
</feature>
<comment type="caution">
    <text evidence="13">The sequence shown here is derived from an EMBL/GenBank/DDBJ whole genome shotgun (WGS) entry which is preliminary data.</text>
</comment>
<dbReference type="EMBL" id="JACGWZ010000007">
    <property type="protein sequence ID" value="MBA8827292.1"/>
    <property type="molecule type" value="Genomic_DNA"/>
</dbReference>
<evidence type="ECO:0000256" key="10">
    <source>
        <dbReference type="SAM" id="Phobius"/>
    </source>
</evidence>
<protein>
    <submittedName>
        <fullName evidence="13">Membrane peptidoglycan carboxypeptidase</fullName>
    </submittedName>
</protein>
<dbReference type="InterPro" id="IPR012338">
    <property type="entry name" value="Beta-lactam/transpept-like"/>
</dbReference>
<feature type="compositionally biased region" description="Low complexity" evidence="9">
    <location>
        <begin position="51"/>
        <end position="63"/>
    </location>
</feature>
<keyword evidence="10" id="KW-0812">Transmembrane</keyword>
<dbReference type="Pfam" id="PF00905">
    <property type="entry name" value="Transpeptidase"/>
    <property type="match status" value="1"/>
</dbReference>
<evidence type="ECO:0000313" key="13">
    <source>
        <dbReference type="EMBL" id="MBA8827292.1"/>
    </source>
</evidence>
<evidence type="ECO:0000256" key="2">
    <source>
        <dbReference type="ARBA" id="ARBA00022670"/>
    </source>
</evidence>
<dbReference type="InterPro" id="IPR050396">
    <property type="entry name" value="Glycosyltr_51/Transpeptidase"/>
</dbReference>
<evidence type="ECO:0000256" key="1">
    <source>
        <dbReference type="ARBA" id="ARBA00022645"/>
    </source>
</evidence>
<feature type="compositionally biased region" description="Acidic residues" evidence="9">
    <location>
        <begin position="321"/>
        <end position="352"/>
    </location>
</feature>
<keyword evidence="5" id="KW-0378">Hydrolase</keyword>
<name>A0A839DZC2_9PSEU</name>
<feature type="domain" description="Glycosyl transferase family 51" evidence="12">
    <location>
        <begin position="432"/>
        <end position="596"/>
    </location>
</feature>
<feature type="compositionally biased region" description="Pro residues" evidence="9">
    <location>
        <begin position="1017"/>
        <end position="1030"/>
    </location>
</feature>
<dbReference type="GO" id="GO:0009002">
    <property type="term" value="F:serine-type D-Ala-D-Ala carboxypeptidase activity"/>
    <property type="evidence" value="ECO:0007669"/>
    <property type="project" value="UniProtKB-EC"/>
</dbReference>
<feature type="region of interest" description="Disordered" evidence="9">
    <location>
        <begin position="988"/>
        <end position="1106"/>
    </location>
</feature>